<name>A0ACC0R239_9HYPO</name>
<organism evidence="1 2">
    <name type="scientific">Fusarium keratoplasticum</name>
    <dbReference type="NCBI Taxonomy" id="1328300"/>
    <lineage>
        <taxon>Eukaryota</taxon>
        <taxon>Fungi</taxon>
        <taxon>Dikarya</taxon>
        <taxon>Ascomycota</taxon>
        <taxon>Pezizomycotina</taxon>
        <taxon>Sordariomycetes</taxon>
        <taxon>Hypocreomycetidae</taxon>
        <taxon>Hypocreales</taxon>
        <taxon>Nectriaceae</taxon>
        <taxon>Fusarium</taxon>
        <taxon>Fusarium solani species complex</taxon>
    </lineage>
</organism>
<gene>
    <name evidence="1" type="ORF">NCS57_00541100</name>
</gene>
<keyword evidence="2" id="KW-1185">Reference proteome</keyword>
<comment type="caution">
    <text evidence="1">The sequence shown here is derived from an EMBL/GenBank/DDBJ whole genome shotgun (WGS) entry which is preliminary data.</text>
</comment>
<proteinExistence type="predicted"/>
<reference evidence="1" key="1">
    <citation type="submission" date="2022-06" db="EMBL/GenBank/DDBJ databases">
        <title>Fusarium solani species complex genomes reveal bases of compartmentalisation and animal pathogenesis.</title>
        <authorList>
            <person name="Tsai I.J."/>
        </authorList>
    </citation>
    <scope>NUCLEOTIDE SEQUENCE</scope>
    <source>
        <strain evidence="1">Fu6.1</strain>
    </source>
</reference>
<accession>A0ACC0R239</accession>
<keyword evidence="1" id="KW-0808">Transferase</keyword>
<sequence>MAQGARDKSAAASLASSNIIDFGLSGIPVNEDANGKIQSSTDNRNRALHALSDLGKQFGKPNVPAANILTNDELLKFPRLKADPYSEQSQLSFFSIDFVSDRGNASHMKWEQSQLEKKDYYPPSGHPTSSLDCLTSPTPVEGAAIESTGDVEDSESIKNRICSLLEQSAFNAKDYLPLDQLYKVLSPSVVHQLLLQQFGPTEASVYEREVLGTQTSVPALPPRRLRIFAILVLIDQLKRLPKFIEYGVDDTALPFHFTRIKSGRLVNVSYMPNPYRPDDSILKEFDVWPYHTAQDFTLWQPIIHVPFPEISWR</sequence>
<evidence type="ECO:0000313" key="2">
    <source>
        <dbReference type="Proteomes" id="UP001065298"/>
    </source>
</evidence>
<keyword evidence="1" id="KW-0418">Kinase</keyword>
<dbReference type="EMBL" id="CM046506">
    <property type="protein sequence ID" value="KAI8670685.1"/>
    <property type="molecule type" value="Genomic_DNA"/>
</dbReference>
<dbReference type="Proteomes" id="UP001065298">
    <property type="component" value="Chromosome 4"/>
</dbReference>
<protein>
    <submittedName>
        <fullName evidence="1">Protein kinase domain-containing protein</fullName>
    </submittedName>
</protein>
<evidence type="ECO:0000313" key="1">
    <source>
        <dbReference type="EMBL" id="KAI8670685.1"/>
    </source>
</evidence>